<dbReference type="Proteomes" id="UP000076632">
    <property type="component" value="Unassembled WGS sequence"/>
</dbReference>
<dbReference type="SUPFAM" id="SSF53474">
    <property type="entry name" value="alpha/beta-Hydrolases"/>
    <property type="match status" value="1"/>
</dbReference>
<proteinExistence type="inferred from homology"/>
<keyword evidence="5" id="KW-0325">Glycoprotein</keyword>
<dbReference type="STRING" id="1328760.A0A164Z9E9"/>
<dbReference type="PANTHER" id="PTHR11802:SF432">
    <property type="entry name" value="Y, PUTATIVE-RELATED"/>
    <property type="match status" value="1"/>
</dbReference>
<dbReference type="InterPro" id="IPR018202">
    <property type="entry name" value="Ser_caboxypep_ser_AS"/>
</dbReference>
<keyword evidence="9" id="KW-1185">Reference proteome</keyword>
<dbReference type="GO" id="GO:0000324">
    <property type="term" value="C:fungal-type vacuole"/>
    <property type="evidence" value="ECO:0007669"/>
    <property type="project" value="TreeGrafter"/>
</dbReference>
<dbReference type="PANTHER" id="PTHR11802">
    <property type="entry name" value="SERINE PROTEASE FAMILY S10 SERINE CARBOXYPEPTIDASE"/>
    <property type="match status" value="1"/>
</dbReference>
<dbReference type="InterPro" id="IPR001563">
    <property type="entry name" value="Peptidase_S10"/>
</dbReference>
<name>A0A164Z9E9_XYLHT</name>
<keyword evidence="4 6" id="KW-0378">Hydrolase</keyword>
<dbReference type="PROSITE" id="PS00131">
    <property type="entry name" value="CARBOXYPEPT_SER_SER"/>
    <property type="match status" value="1"/>
</dbReference>
<keyword evidence="3 6" id="KW-0645">Protease</keyword>
<evidence type="ECO:0000256" key="6">
    <source>
        <dbReference type="RuleBase" id="RU361156"/>
    </source>
</evidence>
<feature type="chain" id="PRO_5012407459" description="Carboxypeptidase" evidence="7">
    <location>
        <begin position="16"/>
        <end position="492"/>
    </location>
</feature>
<evidence type="ECO:0000256" key="5">
    <source>
        <dbReference type="ARBA" id="ARBA00023180"/>
    </source>
</evidence>
<dbReference type="EC" id="3.4.16.-" evidence="6"/>
<evidence type="ECO:0000256" key="3">
    <source>
        <dbReference type="ARBA" id="ARBA00022670"/>
    </source>
</evidence>
<dbReference type="OrthoDB" id="443318at2759"/>
<keyword evidence="7" id="KW-0732">Signal</keyword>
<dbReference type="GeneID" id="28899111"/>
<protein>
    <recommendedName>
        <fullName evidence="6">Carboxypeptidase</fullName>
        <ecNumber evidence="6">3.4.16.-</ecNumber>
    </recommendedName>
</protein>
<comment type="similarity">
    <text evidence="1 6">Belongs to the peptidase S10 family.</text>
</comment>
<evidence type="ECO:0000256" key="4">
    <source>
        <dbReference type="ARBA" id="ARBA00022801"/>
    </source>
</evidence>
<gene>
    <name evidence="8" type="ORF">L228DRAFT_257337</name>
</gene>
<dbReference type="Gene3D" id="1.10.287.410">
    <property type="match status" value="1"/>
</dbReference>
<keyword evidence="2 6" id="KW-0121">Carboxypeptidase</keyword>
<evidence type="ECO:0000256" key="7">
    <source>
        <dbReference type="SAM" id="SignalP"/>
    </source>
</evidence>
<dbReference type="EMBL" id="KV407469">
    <property type="protein sequence ID" value="KZF18844.1"/>
    <property type="molecule type" value="Genomic_DNA"/>
</dbReference>
<dbReference type="Pfam" id="PF00450">
    <property type="entry name" value="Peptidase_S10"/>
    <property type="match status" value="1"/>
</dbReference>
<dbReference type="InterPro" id="IPR029058">
    <property type="entry name" value="AB_hydrolase_fold"/>
</dbReference>
<dbReference type="RefSeq" id="XP_018184399.1">
    <property type="nucleotide sequence ID" value="XM_018333974.1"/>
</dbReference>
<feature type="signal peptide" evidence="7">
    <location>
        <begin position="1"/>
        <end position="15"/>
    </location>
</feature>
<dbReference type="GO" id="GO:0004185">
    <property type="term" value="F:serine-type carboxypeptidase activity"/>
    <property type="evidence" value="ECO:0007669"/>
    <property type="project" value="UniProtKB-UniRule"/>
</dbReference>
<accession>A0A164Z9E9</accession>
<dbReference type="Gene3D" id="3.40.50.1820">
    <property type="entry name" value="alpha/beta hydrolase"/>
    <property type="match status" value="1"/>
</dbReference>
<organism evidence="8 9">
    <name type="scientific">Xylona heveae (strain CBS 132557 / TC161)</name>
    <dbReference type="NCBI Taxonomy" id="1328760"/>
    <lineage>
        <taxon>Eukaryota</taxon>
        <taxon>Fungi</taxon>
        <taxon>Dikarya</taxon>
        <taxon>Ascomycota</taxon>
        <taxon>Pezizomycotina</taxon>
        <taxon>Xylonomycetes</taxon>
        <taxon>Xylonales</taxon>
        <taxon>Xylonaceae</taxon>
        <taxon>Xylona</taxon>
    </lineage>
</organism>
<dbReference type="InParanoid" id="A0A164Z9E9"/>
<dbReference type="FunFam" id="3.40.50.1820:FF:000226">
    <property type="entry name" value="Carboxypeptidase"/>
    <property type="match status" value="1"/>
</dbReference>
<evidence type="ECO:0000313" key="8">
    <source>
        <dbReference type="EMBL" id="KZF18844.1"/>
    </source>
</evidence>
<evidence type="ECO:0000256" key="1">
    <source>
        <dbReference type="ARBA" id="ARBA00009431"/>
    </source>
</evidence>
<sequence length="492" mass="54388">MLLLCWIALFGLSYAATQAPLLSVVPEDGFRVVQSKHSPNHSIRIRQQNDSICAAGSPQYTGWLDVGPKHLFFWYFESQNDPASDPLTLWMTGGPGDSSMIGLFEEIGPCLINEHGNGTYHNPWAWSRNSSLLFVDQPVDVGFSYIDEGHELPRDSQEAAVDMHRFLQLFISEVFPHKLSASIHLSGESYAGKYIPYLGAQIVQQNKLYPSEPQVRLKSCLVGNGFMSPKDSAFGYWETLCTTNPGVSEPVFNKTRCDIMAANMPRCMDVAEICVKNPDPAVCHAALSVCYEGVVGWYDDEAGKGGRNRFDITAPCEIDEMCYIQAARIEQYLNSPAVWDALSPPKQIKEYKFVADSVIHAFDKTSDGMTSQSDLVAFLLANQVHFLAYQGNLDLACNTAGNLRWAHALSWKGQVEFTSKSLRPWTSVVAATGEKETVGSAKEVQVRMSDSADIESRFAFVTVDGAGHLLPQDRPDVALDMMVRWISGAPFG</sequence>
<dbReference type="GO" id="GO:0006508">
    <property type="term" value="P:proteolysis"/>
    <property type="evidence" value="ECO:0007669"/>
    <property type="project" value="UniProtKB-KW"/>
</dbReference>
<evidence type="ECO:0000256" key="2">
    <source>
        <dbReference type="ARBA" id="ARBA00022645"/>
    </source>
</evidence>
<dbReference type="PRINTS" id="PR00724">
    <property type="entry name" value="CRBOXYPTASEC"/>
</dbReference>
<evidence type="ECO:0000313" key="9">
    <source>
        <dbReference type="Proteomes" id="UP000076632"/>
    </source>
</evidence>
<reference evidence="8 9" key="1">
    <citation type="journal article" date="2016" name="Fungal Biol.">
        <title>The genome of Xylona heveae provides a window into fungal endophytism.</title>
        <authorList>
            <person name="Gazis R."/>
            <person name="Kuo A."/>
            <person name="Riley R."/>
            <person name="LaButti K."/>
            <person name="Lipzen A."/>
            <person name="Lin J."/>
            <person name="Amirebrahimi M."/>
            <person name="Hesse C.N."/>
            <person name="Spatafora J.W."/>
            <person name="Henrissat B."/>
            <person name="Hainaut M."/>
            <person name="Grigoriev I.V."/>
            <person name="Hibbett D.S."/>
        </authorList>
    </citation>
    <scope>NUCLEOTIDE SEQUENCE [LARGE SCALE GENOMIC DNA]</scope>
    <source>
        <strain evidence="8 9">TC161</strain>
    </source>
</reference>
<dbReference type="AlphaFoldDB" id="A0A164Z9E9"/>
<dbReference type="OMA" id="ITAPCEI"/>